<sequence>MQRVAAPARVLATVLCSRDIGPKAPPEGAETGGGGKGKQVLHPSAHQGVREYVNYTGDAFATVAFFKDGSHKLACAGQKGHFHVYITNTVVIWNTRRTHPVKRLIGHTSGRKRKATVNAVSGNPVDNSMVASDSCCPSVSCQCILPNQIQTIGGIC</sequence>
<dbReference type="EMBL" id="JBICBT010001271">
    <property type="protein sequence ID" value="KAL3075568.1"/>
    <property type="molecule type" value="Genomic_DNA"/>
</dbReference>
<gene>
    <name evidence="2" type="ORF">niasHT_036588</name>
</gene>
<dbReference type="Proteomes" id="UP001620626">
    <property type="component" value="Unassembled WGS sequence"/>
</dbReference>
<dbReference type="InterPro" id="IPR036322">
    <property type="entry name" value="WD40_repeat_dom_sf"/>
</dbReference>
<dbReference type="SUPFAM" id="SSF50978">
    <property type="entry name" value="WD40 repeat-like"/>
    <property type="match status" value="1"/>
</dbReference>
<reference evidence="2 3" key="1">
    <citation type="submission" date="2024-10" db="EMBL/GenBank/DDBJ databases">
        <authorList>
            <person name="Kim D."/>
        </authorList>
    </citation>
    <scope>NUCLEOTIDE SEQUENCE [LARGE SCALE GENOMIC DNA]</scope>
    <source>
        <strain evidence="2">BH-2024</strain>
    </source>
</reference>
<evidence type="ECO:0000313" key="3">
    <source>
        <dbReference type="Proteomes" id="UP001620626"/>
    </source>
</evidence>
<feature type="region of interest" description="Disordered" evidence="1">
    <location>
        <begin position="21"/>
        <end position="42"/>
    </location>
</feature>
<name>A0ABD2I8Q4_9BILA</name>
<proteinExistence type="predicted"/>
<dbReference type="InterPro" id="IPR015943">
    <property type="entry name" value="WD40/YVTN_repeat-like_dom_sf"/>
</dbReference>
<dbReference type="AlphaFoldDB" id="A0ABD2I8Q4"/>
<evidence type="ECO:0000313" key="2">
    <source>
        <dbReference type="EMBL" id="KAL3075568.1"/>
    </source>
</evidence>
<protein>
    <submittedName>
        <fullName evidence="2">Uncharacterized protein</fullName>
    </submittedName>
</protein>
<comment type="caution">
    <text evidence="2">The sequence shown here is derived from an EMBL/GenBank/DDBJ whole genome shotgun (WGS) entry which is preliminary data.</text>
</comment>
<organism evidence="2 3">
    <name type="scientific">Heterodera trifolii</name>
    <dbReference type="NCBI Taxonomy" id="157864"/>
    <lineage>
        <taxon>Eukaryota</taxon>
        <taxon>Metazoa</taxon>
        <taxon>Ecdysozoa</taxon>
        <taxon>Nematoda</taxon>
        <taxon>Chromadorea</taxon>
        <taxon>Rhabditida</taxon>
        <taxon>Tylenchina</taxon>
        <taxon>Tylenchomorpha</taxon>
        <taxon>Tylenchoidea</taxon>
        <taxon>Heteroderidae</taxon>
        <taxon>Heteroderinae</taxon>
        <taxon>Heterodera</taxon>
    </lineage>
</organism>
<accession>A0ABD2I8Q4</accession>
<keyword evidence="3" id="KW-1185">Reference proteome</keyword>
<dbReference type="Gene3D" id="2.130.10.10">
    <property type="entry name" value="YVTN repeat-like/Quinoprotein amine dehydrogenase"/>
    <property type="match status" value="1"/>
</dbReference>
<evidence type="ECO:0000256" key="1">
    <source>
        <dbReference type="SAM" id="MobiDB-lite"/>
    </source>
</evidence>